<dbReference type="AlphaFoldDB" id="A0AAV4SWX3"/>
<accession>A0AAV4SWX3</accession>
<evidence type="ECO:0000313" key="1">
    <source>
        <dbReference type="EMBL" id="GIY37867.1"/>
    </source>
</evidence>
<keyword evidence="2" id="KW-1185">Reference proteome</keyword>
<protein>
    <submittedName>
        <fullName evidence="1">Uncharacterized protein</fullName>
    </submittedName>
</protein>
<reference evidence="1 2" key="1">
    <citation type="submission" date="2021-06" db="EMBL/GenBank/DDBJ databases">
        <title>Caerostris extrusa draft genome.</title>
        <authorList>
            <person name="Kono N."/>
            <person name="Arakawa K."/>
        </authorList>
    </citation>
    <scope>NUCLEOTIDE SEQUENCE [LARGE SCALE GENOMIC DNA]</scope>
</reference>
<organism evidence="1 2">
    <name type="scientific">Caerostris extrusa</name>
    <name type="common">Bark spider</name>
    <name type="synonym">Caerostris bankana</name>
    <dbReference type="NCBI Taxonomy" id="172846"/>
    <lineage>
        <taxon>Eukaryota</taxon>
        <taxon>Metazoa</taxon>
        <taxon>Ecdysozoa</taxon>
        <taxon>Arthropoda</taxon>
        <taxon>Chelicerata</taxon>
        <taxon>Arachnida</taxon>
        <taxon>Araneae</taxon>
        <taxon>Araneomorphae</taxon>
        <taxon>Entelegynae</taxon>
        <taxon>Araneoidea</taxon>
        <taxon>Araneidae</taxon>
        <taxon>Caerostris</taxon>
    </lineage>
</organism>
<name>A0AAV4SWX3_CAEEX</name>
<gene>
    <name evidence="1" type="ORF">CEXT_288591</name>
</gene>
<dbReference type="Proteomes" id="UP001054945">
    <property type="component" value="Unassembled WGS sequence"/>
</dbReference>
<proteinExistence type="predicted"/>
<evidence type="ECO:0000313" key="2">
    <source>
        <dbReference type="Proteomes" id="UP001054945"/>
    </source>
</evidence>
<dbReference type="EMBL" id="BPLR01010231">
    <property type="protein sequence ID" value="GIY37867.1"/>
    <property type="molecule type" value="Genomic_DNA"/>
</dbReference>
<comment type="caution">
    <text evidence="1">The sequence shown here is derived from an EMBL/GenBank/DDBJ whole genome shotgun (WGS) entry which is preliminary data.</text>
</comment>
<sequence length="246" mass="28942">MNVRRLEVFFERINLFLFPVTGVLPKTRRLEVFLYRRKIIVFLYPVTGALFEDEVVGGNFYTGALFEEKSFLRGRCSFRKLGGWRFFVFTGVLFRKKNNQLRSYVYPVTVTSVFSNTRILFKYVEVGGTFIPKTIFCIHYWCSFRKRGGWRSFYTEENNLFLYPVTGALFEDEVVGGNFYIEENNLFSYPVTGVLFVDVEFGCSFRKLGGWRFCFYTQENNLVLYPVTGVLFKYVEVGGTFLCRRK</sequence>